<dbReference type="EMBL" id="HG994373">
    <property type="protein sequence ID" value="CAF1716001.1"/>
    <property type="molecule type" value="Genomic_DNA"/>
</dbReference>
<accession>A0A816IQX5</accession>
<dbReference type="AlphaFoldDB" id="A0A816IQX5"/>
<gene>
    <name evidence="1" type="ORF">DARMORV10_C09P05720.1</name>
</gene>
<sequence>MKKIKVDSFLAQSNIKVDSFFSAKLSYYQTKAKQWKLNQKEKEA</sequence>
<evidence type="ECO:0000313" key="1">
    <source>
        <dbReference type="EMBL" id="CAF1716001.1"/>
    </source>
</evidence>
<dbReference type="Proteomes" id="UP001295469">
    <property type="component" value="Chromosome C09"/>
</dbReference>
<organism evidence="1">
    <name type="scientific">Brassica napus</name>
    <name type="common">Rape</name>
    <dbReference type="NCBI Taxonomy" id="3708"/>
    <lineage>
        <taxon>Eukaryota</taxon>
        <taxon>Viridiplantae</taxon>
        <taxon>Streptophyta</taxon>
        <taxon>Embryophyta</taxon>
        <taxon>Tracheophyta</taxon>
        <taxon>Spermatophyta</taxon>
        <taxon>Magnoliopsida</taxon>
        <taxon>eudicotyledons</taxon>
        <taxon>Gunneridae</taxon>
        <taxon>Pentapetalae</taxon>
        <taxon>rosids</taxon>
        <taxon>malvids</taxon>
        <taxon>Brassicales</taxon>
        <taxon>Brassicaceae</taxon>
        <taxon>Brassiceae</taxon>
        <taxon>Brassica</taxon>
    </lineage>
</organism>
<proteinExistence type="predicted"/>
<protein>
    <submittedName>
        <fullName evidence="1">(rape) hypothetical protein</fullName>
    </submittedName>
</protein>
<reference evidence="1" key="1">
    <citation type="submission" date="2021-01" db="EMBL/GenBank/DDBJ databases">
        <authorList>
            <consortium name="Genoscope - CEA"/>
            <person name="William W."/>
        </authorList>
    </citation>
    <scope>NUCLEOTIDE SEQUENCE</scope>
</reference>
<name>A0A816IQX5_BRANA</name>